<evidence type="ECO:0000313" key="1">
    <source>
        <dbReference type="EMBL" id="KAJ9157832.1"/>
    </source>
</evidence>
<evidence type="ECO:0000313" key="2">
    <source>
        <dbReference type="Proteomes" id="UP001174694"/>
    </source>
</evidence>
<protein>
    <submittedName>
        <fullName evidence="1">Uncharacterized protein</fullName>
    </submittedName>
</protein>
<dbReference type="EMBL" id="JANBVO010000001">
    <property type="protein sequence ID" value="KAJ9157832.1"/>
    <property type="molecule type" value="Genomic_DNA"/>
</dbReference>
<comment type="caution">
    <text evidence="1">The sequence shown here is derived from an EMBL/GenBank/DDBJ whole genome shotgun (WGS) entry which is preliminary data.</text>
</comment>
<sequence length="200" mass="21843">MANTALPIRTREGTQALADNTPAATVTLPIRARKAMRTPVDSNQVKTANVLASDAYPSPPPSPERHYAIGTLNLASNDLKAEEPSALEWDEVPALGGRPEGMGLPNGLPALAATDDGFRDVAMPFARRSLSLDDLRSEVVRAGLLQPDWYWVSCQAREETLETQQAVLNYEADGQSVNGWEIVDDFVPITEKDVKTEWED</sequence>
<accession>A0AA38RW47</accession>
<proteinExistence type="predicted"/>
<keyword evidence="2" id="KW-1185">Reference proteome</keyword>
<organism evidence="1 2">
    <name type="scientific">Pleurostoma richardsiae</name>
    <dbReference type="NCBI Taxonomy" id="41990"/>
    <lineage>
        <taxon>Eukaryota</taxon>
        <taxon>Fungi</taxon>
        <taxon>Dikarya</taxon>
        <taxon>Ascomycota</taxon>
        <taxon>Pezizomycotina</taxon>
        <taxon>Sordariomycetes</taxon>
        <taxon>Sordariomycetidae</taxon>
        <taxon>Calosphaeriales</taxon>
        <taxon>Pleurostomataceae</taxon>
        <taxon>Pleurostoma</taxon>
    </lineage>
</organism>
<gene>
    <name evidence="1" type="ORF">NKR23_g54</name>
</gene>
<reference evidence="1" key="1">
    <citation type="submission" date="2022-07" db="EMBL/GenBank/DDBJ databases">
        <title>Fungi with potential for degradation of polypropylene.</title>
        <authorList>
            <person name="Gostincar C."/>
        </authorList>
    </citation>
    <scope>NUCLEOTIDE SEQUENCE</scope>
    <source>
        <strain evidence="1">EXF-13308</strain>
    </source>
</reference>
<dbReference type="Proteomes" id="UP001174694">
    <property type="component" value="Unassembled WGS sequence"/>
</dbReference>
<name>A0AA38RW47_9PEZI</name>
<dbReference type="AlphaFoldDB" id="A0AA38RW47"/>